<dbReference type="EMBL" id="AP017313">
    <property type="protein sequence ID" value="BAU55880.1"/>
    <property type="molecule type" value="Genomic_DNA"/>
</dbReference>
<evidence type="ECO:0000256" key="1">
    <source>
        <dbReference type="ARBA" id="ARBA00008061"/>
    </source>
</evidence>
<dbReference type="SMART" id="SM00642">
    <property type="entry name" value="Aamy"/>
    <property type="match status" value="1"/>
</dbReference>
<proteinExistence type="inferred from homology"/>
<dbReference type="InterPro" id="IPR017853">
    <property type="entry name" value="GH"/>
</dbReference>
<dbReference type="GO" id="GO:0005975">
    <property type="term" value="P:carbohydrate metabolic process"/>
    <property type="evidence" value="ECO:0007669"/>
    <property type="project" value="InterPro"/>
</dbReference>
<dbReference type="PANTHER" id="PTHR43002">
    <property type="entry name" value="GLYCOGEN DEBRANCHING ENZYME"/>
    <property type="match status" value="1"/>
</dbReference>
<reference evidence="2 3" key="1">
    <citation type="submission" date="2015-12" db="EMBL/GenBank/DDBJ databases">
        <title>Genome sequence of Mucilaginibacter gotjawali.</title>
        <authorList>
            <person name="Lee J.S."/>
            <person name="Lee K.C."/>
            <person name="Kim K.K."/>
            <person name="Lee B.W."/>
        </authorList>
    </citation>
    <scope>NUCLEOTIDE SEQUENCE [LARGE SCALE GENOMIC DNA]</scope>
    <source>
        <strain evidence="2 3">SA3-7</strain>
    </source>
</reference>
<evidence type="ECO:0000313" key="2">
    <source>
        <dbReference type="EMBL" id="BAU55880.1"/>
    </source>
</evidence>
<dbReference type="Pfam" id="PF02922">
    <property type="entry name" value="CBM_48"/>
    <property type="match status" value="1"/>
</dbReference>
<dbReference type="KEGG" id="mgot:MgSA37_04072"/>
<dbReference type="Gene3D" id="3.20.20.80">
    <property type="entry name" value="Glycosidases"/>
    <property type="match status" value="1"/>
</dbReference>
<keyword evidence="2" id="KW-0328">Glycosyltransferase</keyword>
<dbReference type="InterPro" id="IPR006047">
    <property type="entry name" value="GH13_cat_dom"/>
</dbReference>
<dbReference type="Proteomes" id="UP000218263">
    <property type="component" value="Chromosome"/>
</dbReference>
<dbReference type="InterPro" id="IPR004193">
    <property type="entry name" value="Glyco_hydro_13_N"/>
</dbReference>
<dbReference type="InterPro" id="IPR014756">
    <property type="entry name" value="Ig_E-set"/>
</dbReference>
<accession>A0A0X8X5C1</accession>
<dbReference type="GO" id="GO:0004553">
    <property type="term" value="F:hydrolase activity, hydrolyzing O-glycosyl compounds"/>
    <property type="evidence" value="ECO:0007669"/>
    <property type="project" value="InterPro"/>
</dbReference>
<gene>
    <name evidence="2" type="primary">glgB_2</name>
    <name evidence="2" type="ORF">MgSA37_04072</name>
</gene>
<keyword evidence="3" id="KW-1185">Reference proteome</keyword>
<dbReference type="PROSITE" id="PS51257">
    <property type="entry name" value="PROKAR_LIPOPROTEIN"/>
    <property type="match status" value="1"/>
</dbReference>
<dbReference type="GO" id="GO:0003844">
    <property type="term" value="F:1,4-alpha-glucan branching enzyme activity"/>
    <property type="evidence" value="ECO:0007669"/>
    <property type="project" value="UniProtKB-EC"/>
</dbReference>
<dbReference type="EC" id="2.4.1.18" evidence="2"/>
<dbReference type="OrthoDB" id="9761875at2"/>
<name>A0A0X8X5C1_9SPHI</name>
<keyword evidence="2" id="KW-0808">Transferase</keyword>
<dbReference type="SUPFAM" id="SSF51445">
    <property type="entry name" value="(Trans)glycosidases"/>
    <property type="match status" value="1"/>
</dbReference>
<dbReference type="Pfam" id="PF00128">
    <property type="entry name" value="Alpha-amylase"/>
    <property type="match status" value="1"/>
</dbReference>
<comment type="similarity">
    <text evidence="1">Belongs to the glycosyl hydrolase 13 family.</text>
</comment>
<dbReference type="SUPFAM" id="SSF81296">
    <property type="entry name" value="E set domains"/>
    <property type="match status" value="1"/>
</dbReference>
<dbReference type="InterPro" id="IPR013783">
    <property type="entry name" value="Ig-like_fold"/>
</dbReference>
<protein>
    <submittedName>
        <fullName evidence="2">1,4-alpha-glucan branching enzyme GlgB</fullName>
        <ecNumber evidence="2">2.4.1.18</ecNumber>
    </submittedName>
</protein>
<dbReference type="CDD" id="cd11350">
    <property type="entry name" value="AmyAc_4"/>
    <property type="match status" value="1"/>
</dbReference>
<sequence>MNIRNLYLLLIGILLISITSCKKTPSNNNTGNVTGTQGVDPPANAKDGVTFINSGKSVIFNLYAPKKTSVGVIGEFNSWQPTAMKNSVDGTRWWVQIDNLDPTKEYAYQYLIDGNLKVADPYTEKVLDPNNDQYVNTPSHTVYPNLKAYPAGASGIVSTFWANQPVYTWLNTTFKRPDPKNLVIYEALVRDFVATHDYKTIKDTLNYIANLGVNALELMPVSEFEGNDSWGYNPNFYFAPDKYYGTKNDLKALIDACHAKGIAVIQDIVLNHSFGSSPMVQMYWNGSAPTADNPWYNTVATHPYNVGFQFNHESVATKYFVKNVLKWWMQEYHIDGFRFDLAKGFTQFNSGSDVGLWGQYDASRVAIWKDYNSYMMSIDPKFYVILEDFASNQEENELANVGMMTWGNMSTNGEQALMSYNDSGGSWDLTGLFYNAYSFTNPYALVSYFESHDEERLQFKNGAYGNVNGSYSIKDLATGLKRDEMGAVFMFSSPGPKMLWQFGERGYDVSINDAGTGGRLGDKPPHWEYMADPNRHHLYQVYSRMIRMKTKNPVFTTTTFTYNLAGSVKFIQLLDPTNNVEVVGNFDVVAEPVALSFPSTGTWYDNFSGTSINVTSLPYNMTLAPGEYHVYSNTPLTY</sequence>
<organism evidence="2 3">
    <name type="scientific">Mucilaginibacter gotjawali</name>
    <dbReference type="NCBI Taxonomy" id="1550579"/>
    <lineage>
        <taxon>Bacteria</taxon>
        <taxon>Pseudomonadati</taxon>
        <taxon>Bacteroidota</taxon>
        <taxon>Sphingobacteriia</taxon>
        <taxon>Sphingobacteriales</taxon>
        <taxon>Sphingobacteriaceae</taxon>
        <taxon>Mucilaginibacter</taxon>
    </lineage>
</organism>
<dbReference type="AlphaFoldDB" id="A0A0X8X5C1"/>
<evidence type="ECO:0000313" key="3">
    <source>
        <dbReference type="Proteomes" id="UP000218263"/>
    </source>
</evidence>
<dbReference type="Gene3D" id="2.60.40.10">
    <property type="entry name" value="Immunoglobulins"/>
    <property type="match status" value="1"/>
</dbReference>
<dbReference type="RefSeq" id="WP_096354373.1">
    <property type="nucleotide sequence ID" value="NZ_AP017313.1"/>
</dbReference>